<evidence type="ECO:0000256" key="7">
    <source>
        <dbReference type="ARBA" id="ARBA00022729"/>
    </source>
</evidence>
<evidence type="ECO:0000256" key="3">
    <source>
        <dbReference type="ARBA" id="ARBA00022448"/>
    </source>
</evidence>
<keyword evidence="8" id="KW-0408">Iron</keyword>
<dbReference type="InterPro" id="IPR039426">
    <property type="entry name" value="TonB-dep_rcpt-like"/>
</dbReference>
<gene>
    <name evidence="18" type="ORF">ISP13_11460</name>
</gene>
<evidence type="ECO:0000256" key="12">
    <source>
        <dbReference type="ARBA" id="ARBA00023170"/>
    </source>
</evidence>
<keyword evidence="10 15" id="KW-0798">TonB box</keyword>
<keyword evidence="9" id="KW-0406">Ion transport</keyword>
<evidence type="ECO:0000256" key="6">
    <source>
        <dbReference type="ARBA" id="ARBA00022692"/>
    </source>
</evidence>
<evidence type="ECO:0000256" key="16">
    <source>
        <dbReference type="SAM" id="SignalP"/>
    </source>
</evidence>
<dbReference type="RefSeq" id="WP_284401336.1">
    <property type="nucleotide sequence ID" value="NZ_BSNQ01000009.1"/>
</dbReference>
<keyword evidence="6 14" id="KW-0812">Transmembrane</keyword>
<dbReference type="CDD" id="cd01347">
    <property type="entry name" value="ligand_gated_channel"/>
    <property type="match status" value="1"/>
</dbReference>
<sequence length="802" mass="86939">MSRLAWLPAYGSLTFLFAAGGAAMTPAYAAEQPAGTRFVIPAQALSTALIAFGKQANVQVLTAGQTVEALRSSDVTGEFTAESALTRLLLGTGMTYAFVDARTVIVKPRAAESSQPAKAKSATASATATLLPPIQAIGLVGRDVGFMADVSSGPTRTVSDPIDVPQSVGIVTGGLLQSQQIQTVADAIQNVAGAQYFDGSSGLPIFQIRGFFTGNGMTDGMPNSVNGIGDFPPLIGVERVEVLKGPQAILGDTSANNNFGGLIDIVLKKPQSEPLHQFTFSIGEHGEKQAGLDLAGPLNDSKSLSYRLVLNGDYADGTAQGMRGQRNRYIAPSIGWSTPNTTFIAGLSWMMNHMPIPDHSLLLDGTVSSASPPGIRLENPNDHTAIETRRLFYLFEHRFNDIWTFRSKAQYVRESANLQDWSMSGIQPTGDVVATAEDYWTSDSYYAMQNDITATFGPGWMQHSLVVGFDYSRVQEGSYTDALSNGGSGMPYNIFTGTPLPPPATVLVPSDYTDSRVPGSPWATQSGVFIQDQIALGTHWEALLAWRRAAYELQTNYPDGAPWNQHKVHWVPNYGLLYKLTPDISIYGNTTNGFQPDTLLGKNGRPLPLSLSRQIEFGTKFDLFQDRARLTVAAYRIMLDHSYDLISLQPPYFLVSGPGQTNKGVEVEFNGQIATGTNLSASYTDALIHNHDGSLANSAPRQRFNLWASYAFQGSFLRGWGVAGGVLARSRSLGETSDFSAYIPIPGQASVAANVFYRTKRWSMTFGVKNLLDRNLYGSYFDETFVPLRNRRTYLLSGTVDF</sequence>
<evidence type="ECO:0000256" key="9">
    <source>
        <dbReference type="ARBA" id="ARBA00023065"/>
    </source>
</evidence>
<keyword evidence="7 16" id="KW-0732">Signal</keyword>
<dbReference type="PROSITE" id="PS52016">
    <property type="entry name" value="TONB_DEPENDENT_REC_3"/>
    <property type="match status" value="1"/>
</dbReference>
<evidence type="ECO:0000256" key="10">
    <source>
        <dbReference type="ARBA" id="ARBA00023077"/>
    </source>
</evidence>
<dbReference type="InterPro" id="IPR000531">
    <property type="entry name" value="Beta-barrel_TonB"/>
</dbReference>
<feature type="signal peptide" evidence="16">
    <location>
        <begin position="1"/>
        <end position="29"/>
    </location>
</feature>
<dbReference type="SUPFAM" id="SSF56935">
    <property type="entry name" value="Porins"/>
    <property type="match status" value="1"/>
</dbReference>
<dbReference type="EMBL" id="JADIKG010000012">
    <property type="protein sequence ID" value="MFK2874152.1"/>
    <property type="molecule type" value="Genomic_DNA"/>
</dbReference>
<feature type="domain" description="Secretin/TonB short N-terminal" evidence="17">
    <location>
        <begin position="58"/>
        <end position="109"/>
    </location>
</feature>
<dbReference type="InterPro" id="IPR037066">
    <property type="entry name" value="Plug_dom_sf"/>
</dbReference>
<evidence type="ECO:0000256" key="8">
    <source>
        <dbReference type="ARBA" id="ARBA00023004"/>
    </source>
</evidence>
<keyword evidence="5" id="KW-0410">Iron transport</keyword>
<evidence type="ECO:0000256" key="14">
    <source>
        <dbReference type="PROSITE-ProRule" id="PRU01360"/>
    </source>
</evidence>
<keyword evidence="11 14" id="KW-0472">Membrane</keyword>
<dbReference type="SMART" id="SM00965">
    <property type="entry name" value="STN"/>
    <property type="match status" value="1"/>
</dbReference>
<dbReference type="InterPro" id="IPR036942">
    <property type="entry name" value="Beta-barrel_TonB_sf"/>
</dbReference>
<dbReference type="InterPro" id="IPR012910">
    <property type="entry name" value="Plug_dom"/>
</dbReference>
<dbReference type="Pfam" id="PF07715">
    <property type="entry name" value="Plug"/>
    <property type="match status" value="1"/>
</dbReference>
<keyword evidence="19" id="KW-1185">Reference proteome</keyword>
<dbReference type="InterPro" id="IPR011662">
    <property type="entry name" value="Secretin/TonB_short_N"/>
</dbReference>
<keyword evidence="12 18" id="KW-0675">Receptor</keyword>
<keyword evidence="3 14" id="KW-0813">Transport</keyword>
<evidence type="ECO:0000256" key="15">
    <source>
        <dbReference type="RuleBase" id="RU003357"/>
    </source>
</evidence>
<evidence type="ECO:0000256" key="4">
    <source>
        <dbReference type="ARBA" id="ARBA00022452"/>
    </source>
</evidence>
<accession>A0ABW8IVY1</accession>
<keyword evidence="13 14" id="KW-0998">Cell outer membrane</keyword>
<evidence type="ECO:0000256" key="5">
    <source>
        <dbReference type="ARBA" id="ARBA00022496"/>
    </source>
</evidence>
<organism evidence="18 19">
    <name type="scientific">Dyella lipolytica</name>
    <dbReference type="NCBI Taxonomy" id="1867835"/>
    <lineage>
        <taxon>Bacteria</taxon>
        <taxon>Pseudomonadati</taxon>
        <taxon>Pseudomonadota</taxon>
        <taxon>Gammaproteobacteria</taxon>
        <taxon>Lysobacterales</taxon>
        <taxon>Rhodanobacteraceae</taxon>
        <taxon>Dyella</taxon>
    </lineage>
</organism>
<dbReference type="Gene3D" id="3.55.50.30">
    <property type="match status" value="1"/>
</dbReference>
<evidence type="ECO:0000259" key="17">
    <source>
        <dbReference type="SMART" id="SM00965"/>
    </source>
</evidence>
<comment type="caution">
    <text evidence="18">The sequence shown here is derived from an EMBL/GenBank/DDBJ whole genome shotgun (WGS) entry which is preliminary data.</text>
</comment>
<reference evidence="18 19" key="1">
    <citation type="submission" date="2020-10" db="EMBL/GenBank/DDBJ databases">
        <title>Phylogeny of dyella-like bacteria.</title>
        <authorList>
            <person name="Fu J."/>
        </authorList>
    </citation>
    <scope>NUCLEOTIDE SEQUENCE [LARGE SCALE GENOMIC DNA]</scope>
    <source>
        <strain evidence="18 19">DHOB07</strain>
    </source>
</reference>
<evidence type="ECO:0000313" key="18">
    <source>
        <dbReference type="EMBL" id="MFK2874152.1"/>
    </source>
</evidence>
<dbReference type="NCBIfam" id="TIGR01783">
    <property type="entry name" value="TonB-siderophor"/>
    <property type="match status" value="1"/>
</dbReference>
<proteinExistence type="inferred from homology"/>
<dbReference type="InterPro" id="IPR010105">
    <property type="entry name" value="TonB_sidphr_rcpt"/>
</dbReference>
<evidence type="ECO:0000256" key="1">
    <source>
        <dbReference type="ARBA" id="ARBA00004571"/>
    </source>
</evidence>
<dbReference type="Pfam" id="PF00593">
    <property type="entry name" value="TonB_dep_Rec_b-barrel"/>
    <property type="match status" value="1"/>
</dbReference>
<evidence type="ECO:0000256" key="13">
    <source>
        <dbReference type="ARBA" id="ARBA00023237"/>
    </source>
</evidence>
<evidence type="ECO:0000256" key="11">
    <source>
        <dbReference type="ARBA" id="ARBA00023136"/>
    </source>
</evidence>
<dbReference type="PANTHER" id="PTHR32552:SF68">
    <property type="entry name" value="FERRICHROME OUTER MEMBRANE TRANSPORTER_PHAGE RECEPTOR"/>
    <property type="match status" value="1"/>
</dbReference>
<dbReference type="Gene3D" id="2.170.130.10">
    <property type="entry name" value="TonB-dependent receptor, plug domain"/>
    <property type="match status" value="1"/>
</dbReference>
<dbReference type="PANTHER" id="PTHR32552">
    <property type="entry name" value="FERRICHROME IRON RECEPTOR-RELATED"/>
    <property type="match status" value="1"/>
</dbReference>
<protein>
    <submittedName>
        <fullName evidence="18">TonB-dependent receptor</fullName>
    </submittedName>
</protein>
<comment type="similarity">
    <text evidence="2 14 15">Belongs to the TonB-dependent receptor family.</text>
</comment>
<dbReference type="Proteomes" id="UP001620405">
    <property type="component" value="Unassembled WGS sequence"/>
</dbReference>
<name>A0ABW8IVY1_9GAMM</name>
<dbReference type="Gene3D" id="2.40.170.20">
    <property type="entry name" value="TonB-dependent receptor, beta-barrel domain"/>
    <property type="match status" value="1"/>
</dbReference>
<comment type="subcellular location">
    <subcellularLocation>
        <location evidence="1 14">Cell outer membrane</location>
        <topology evidence="1 14">Multi-pass membrane protein</topology>
    </subcellularLocation>
</comment>
<keyword evidence="4 14" id="KW-1134">Transmembrane beta strand</keyword>
<evidence type="ECO:0000313" key="19">
    <source>
        <dbReference type="Proteomes" id="UP001620405"/>
    </source>
</evidence>
<feature type="chain" id="PRO_5046245316" evidence="16">
    <location>
        <begin position="30"/>
        <end position="802"/>
    </location>
</feature>
<evidence type="ECO:0000256" key="2">
    <source>
        <dbReference type="ARBA" id="ARBA00009810"/>
    </source>
</evidence>